<keyword evidence="18" id="KW-0479">Metal-binding</keyword>
<evidence type="ECO:0000256" key="38">
    <source>
        <dbReference type="SAM" id="MobiDB-lite"/>
    </source>
</evidence>
<dbReference type="CDD" id="cd06572">
    <property type="entry name" value="Histidinol_dh"/>
    <property type="match status" value="1"/>
</dbReference>
<dbReference type="GO" id="GO:0051287">
    <property type="term" value="F:NAD binding"/>
    <property type="evidence" value="ECO:0007669"/>
    <property type="project" value="InterPro"/>
</dbReference>
<feature type="region of interest" description="Disordered" evidence="38">
    <location>
        <begin position="4252"/>
        <end position="4277"/>
    </location>
</feature>
<evidence type="ECO:0000259" key="42">
    <source>
        <dbReference type="PROSITE" id="PS51278"/>
    </source>
</evidence>
<dbReference type="PROSITE" id="PS00211">
    <property type="entry name" value="ABC_TRANSPORTER_1"/>
    <property type="match status" value="1"/>
</dbReference>
<feature type="region of interest" description="Disordered" evidence="38">
    <location>
        <begin position="508"/>
        <end position="941"/>
    </location>
</feature>
<evidence type="ECO:0000256" key="1">
    <source>
        <dbReference type="ARBA" id="ARBA00001917"/>
    </source>
</evidence>
<feature type="compositionally biased region" description="Basic residues" evidence="38">
    <location>
        <begin position="744"/>
        <end position="754"/>
    </location>
</feature>
<dbReference type="InterPro" id="IPR002489">
    <property type="entry name" value="Glu_synth_asu_C"/>
</dbReference>
<comment type="similarity">
    <text evidence="11 37">Belongs to the histidinol dehydrogenase family.</text>
</comment>
<feature type="compositionally biased region" description="Basic residues" evidence="38">
    <location>
        <begin position="6457"/>
        <end position="6474"/>
    </location>
</feature>
<evidence type="ECO:0000256" key="23">
    <source>
        <dbReference type="ARBA" id="ARBA00022960"/>
    </source>
</evidence>
<dbReference type="InterPro" id="IPR036890">
    <property type="entry name" value="HATPase_C_sf"/>
</dbReference>
<dbReference type="SUPFAM" id="SSF46894">
    <property type="entry name" value="C-terminal effector domain of the bipartite response regulators"/>
    <property type="match status" value="1"/>
</dbReference>
<feature type="compositionally biased region" description="Basic residues" evidence="38">
    <location>
        <begin position="5762"/>
        <end position="5776"/>
    </location>
</feature>
<dbReference type="Gene3D" id="3.30.70.1290">
    <property type="entry name" value="Transposase IS200-like"/>
    <property type="match status" value="1"/>
</dbReference>
<evidence type="ECO:0000256" key="27">
    <source>
        <dbReference type="ARBA" id="ARBA00023004"/>
    </source>
</evidence>
<evidence type="ECO:0000256" key="12">
    <source>
        <dbReference type="ARBA" id="ARBA00022490"/>
    </source>
</evidence>
<evidence type="ECO:0000256" key="15">
    <source>
        <dbReference type="ARBA" id="ARBA00022630"/>
    </source>
</evidence>
<feature type="compositionally biased region" description="Basic and acidic residues" evidence="38">
    <location>
        <begin position="4838"/>
        <end position="4853"/>
    </location>
</feature>
<evidence type="ECO:0000256" key="6">
    <source>
        <dbReference type="ARBA" id="ARBA00004909"/>
    </source>
</evidence>
<keyword evidence="28" id="KW-0411">Iron-sulfur</keyword>
<keyword evidence="30" id="KW-0314">Glutamate biosynthesis</keyword>
<dbReference type="NCBIfam" id="NF006873">
    <property type="entry name" value="PRK09369.1"/>
    <property type="match status" value="1"/>
</dbReference>
<dbReference type="SMART" id="SM00387">
    <property type="entry name" value="HATPase_c"/>
    <property type="match status" value="1"/>
</dbReference>
<dbReference type="InterPro" id="IPR001986">
    <property type="entry name" value="Enolpyruvate_Tfrase_dom"/>
</dbReference>
<evidence type="ECO:0000259" key="43">
    <source>
        <dbReference type="PROSITE" id="PS51379"/>
    </source>
</evidence>
<dbReference type="GO" id="GO:0019277">
    <property type="term" value="P:UDP-N-acetylgalactosamine biosynthetic process"/>
    <property type="evidence" value="ECO:0007669"/>
    <property type="project" value="InterPro"/>
</dbReference>
<evidence type="ECO:0000256" key="21">
    <source>
        <dbReference type="ARBA" id="ARBA00022833"/>
    </source>
</evidence>
<dbReference type="Gene3D" id="3.40.50.2300">
    <property type="match status" value="1"/>
</dbReference>
<dbReference type="GO" id="GO:0004672">
    <property type="term" value="F:protein kinase activity"/>
    <property type="evidence" value="ECO:0007669"/>
    <property type="project" value="UniProtKB-ARBA"/>
</dbReference>
<dbReference type="Pfam" id="PF02470">
    <property type="entry name" value="MlaD"/>
    <property type="match status" value="1"/>
</dbReference>
<comment type="pathway">
    <text evidence="6">Nitrogen metabolism.</text>
</comment>
<keyword evidence="16" id="KW-0288">FMN</keyword>
<dbReference type="PROSITE" id="PS50109">
    <property type="entry name" value="HIS_KIN"/>
    <property type="match status" value="1"/>
</dbReference>
<dbReference type="SUPFAM" id="SSF143422">
    <property type="entry name" value="Transposase IS200-like"/>
    <property type="match status" value="1"/>
</dbReference>
<dbReference type="NCBIfam" id="TIGR01072">
    <property type="entry name" value="murA"/>
    <property type="match status" value="1"/>
</dbReference>
<dbReference type="Gene3D" id="3.30.565.10">
    <property type="entry name" value="Histidine kinase-like ATPase, C-terminal domain"/>
    <property type="match status" value="1"/>
</dbReference>
<evidence type="ECO:0000256" key="18">
    <source>
        <dbReference type="ARBA" id="ARBA00022723"/>
    </source>
</evidence>
<protein>
    <submittedName>
        <fullName evidence="44">Glutamate synthase 1 [NADH], chloroplastic isoform X1</fullName>
    </submittedName>
</protein>
<dbReference type="SMART" id="SM01321">
    <property type="entry name" value="Y1_Tnp"/>
    <property type="match status" value="1"/>
</dbReference>
<keyword evidence="15" id="KW-0285">Flavoprotein</keyword>
<dbReference type="Gene3D" id="3.40.50.720">
    <property type="entry name" value="NAD(P)-binding Rossmann-like Domain"/>
    <property type="match status" value="1"/>
</dbReference>
<dbReference type="InterPro" id="IPR001692">
    <property type="entry name" value="Histidinol_DH_CS"/>
</dbReference>
<dbReference type="Gene3D" id="1.20.5.1300">
    <property type="match status" value="1"/>
</dbReference>
<dbReference type="InterPro" id="IPR017896">
    <property type="entry name" value="4Fe4S_Fe-S-bd"/>
</dbReference>
<feature type="region of interest" description="Disordered" evidence="38">
    <location>
        <begin position="5720"/>
        <end position="5816"/>
    </location>
</feature>
<evidence type="ECO:0000256" key="25">
    <source>
        <dbReference type="ARBA" id="ARBA00022984"/>
    </source>
</evidence>
<sequence>MDFTRDDAPDVKAAPAASPVPAAPVRPPPPANQLSYAVATWLQRVDAAAHPKAKLIAPPVDADPKQTQYRLIYVLAPTSGGRHVALCLYKARLRSNGDVAAATPVSEIFSLLSAPPNFLVPGDEDLVRFFVAMRSGQNSQTGSATEPRGKIGAALLQMLAEQDKLLWANSWSDVGNGLVYPLKGGVLREANLAWREEGKGLRLGWQVQPAPGARHGNHSGADQVDYMLPTDPPWYIDNLSCGVLQLNQGGATIPLADLQALVAQAPLLTNNDKMRVSQLLLAHGLQQLMPLPQPLPQRMRDDVKPRPVLTLDAAMLADGSLQRWHDFAVLSFDYDGERVSGRAGAAGRTALCRAHLAAAEQPERRPAAACPGRLDPLCPRRHHRPQGRRLEAGKNHQVPLRPARCRRLVCRRHARRGRWRQRLVQPGAGHHGRPAAGAAAARAGAADPQRPQRFQSESHRPSRRRRPDAGHAAGRRPGGAAVGPRQTDPGHAGRAVFQRQDQDVAAHGLAGRGAPGRTGAQCRAGLDRRRRAARNGRAPEPVRRSGAHAGPHPGGKRSGAPDRARAGDRANQPDGQLAGGSGALCARPQGAAVAGQGPDGAVRPDRRRRPGADHVRIAAARRGKAARARFPPGDPGRVALHQEHPQQGGPERRPAARAPSPVPVRHAAGKPPGRAVVAVPLPAAGPARRREGIQYPVPPSDRTPGRSAAARLAQPPHQAVPAAPDQGQRGQGIAAQDGNGAPRGAHRRPARPVRNRAPGHGPEGARRNRPQGRGAQPDRHSRGAAQAAPGVLRSAPGQVAAVEKADGRFGQADRPDADGGRLARRESQDPRVLAVHQHAGTDRAGTGSARHSVRVAHWRHQGPQRAGGRVSAGGSADFPDQPESGRCRTQLDGSRYRDAGRKNPDPAAKEIGPGAIDSGRRGVAKNGTHTGRPATDLCPAGRVVDHGHHRGTGRACRTRACAAPVAGQRSALPVAARPQRGSELDDRLRQRRAHLAEPGGASAVRLHARHGPGAGLGPGPGTGAPARPLRVRRPQPPAAGARIRTAPCRRPPGASGNRIDADPRRRRRTGLGCRRRARPVGAARAGRPAKKIRLHALARVPHAVIDHRRRRAAPGNDGRPPRRRHAQALPQDPDGSGPHAGHAGRIPVARAHGQHRPRPRVNLHIEALPQWMRCDPAGIRLCLEIVLDNAIKYTQPDTPIELTGRMAAEGGVEFLVRDHGAGVPDTELEHIFARGQRGAGAGKVAGSGLGLYMARSIADVHGGTVTARNVSESGMEFRIWLPAAAKPGKSLARVDSNNYAEEMAEFLTELQHEVHITNNASDMWTALSHGNVGVVVLDLGLPDEDGFNVIPRMRQLYPQIGLLVLTGRVAFDNRILGLRLGADHYLTKPIKFPELAAHIEALDRRVGPQETAPAPSKWTLKVSARQLELQGMAITLTEKECNFLHLLTINTRPVPRQVIVAGIGGDDPDAGRRVDMLVYRLRKKARTGLGQDLPLRSAYGEGYSLSASFNLSGPALRGPVLYAFIMARLPRLIVPHQPHHVIQSGNNDQPVFHDADDYQAFLGWLRAAAKTYKVQIHAYVLMPNHLHLLLTPSDEGGLGQMMQWIGRYYPVHRIEPGAQRPGSAARGLSVVQLLPPRWHPLGRPDRRPSQVLGAGQYAVPARGRLCGAVRTADRCRRHYADRPRLAQGLAAGVRYLQDCLTKHGQAPANLPVESIMKAQGLYDPSNEHDACGVGFVAHIKGNKSHSIVEQGLLILKNIDHRGAVGADPLMGDGAGILIQIPDQYYRDEMAKQGVELPPPGEYGVGMVFLPKENASRIACEQEIERAVRAEGQVLLGWRNVPVDIEMPMSPAVRDKEPVIRQIFIGRGADIMVTDALERKLYVIRKSSGHAIQALNLIHGKEFFVTSMSARTIVYKGLLLADQVGVYYKDLQDARCVSALALVHQRFSTNTFPEWPLAHPYRLIAHNGEINTVKGNFNWMRAREGVMKSAVLGDDLQKLFPLIYEGQSDTACFDNALELLLMAGYPLAQAMMMMIPEAWENHGTMDDNRRAFYEYHAAMMEPWDGPAAMAFTDGRYIGGTLDRNGLRPARYIVTDDDLVVMASESGVLPIPESKIIQKWRLQPGKMFLIDLEAGRIIDDKELKDTYANAKPYKAWINAVRIKLNEIKLSESQLAHNRARYGAHNAVVSAPAQGEKAVPSLLDRQQAFGYTQEDLKFLMAPMAAAGEEATGSMGNDSPLAVMSNKLKPLYNYFKQLFAQVTNPPIDPIREAMVMSLVSFIGPKPNLLDTNNVNPPMRLEVSQPILGFDDMERLRNISLHTGGKFKSYELGICYPLSWGKEGIEACLASLCAEAVDAVKSGHNILVVSDRSVGPDRVAIPALLATSTIHQHLVSKGLRASTGLVVETGSARETHHFALLAGYGAEAIHPYLAMETLIDMAHDLPGDLSGEKAIYNFTKAVGKGLMKVMSKMGISTYMSYCGAQIFEAVGLNKSLVNKYFKGTSSKVEGIGVFEVAEEALRLHALAFGTDPVLSNNLDAGGEYAFRVRGEDHLWTPDAIAKLQHSTRANNFASYKEYAQIINDQSRRHLTLRGLFEFKIDPAKAISIDEVEPAKEIVKRFATGAMSMGSISTEAHATLAVAMNRIGGKSNTGEGGEDPSRYTQELKGIRIKQGETMASVMGKEQMVVDIALQEGDSLRSRIKQVASGRFGVTAAYLNSADQIQIKMAQGAKPGEGGQLPGHKVSEYIATLRFSVPGVGLISPPPHHDIYSIEDLAQLIHDLKNANPRASISVKLVSEVGIGTVAAGVTKAKADHVVVAGHDGGTGASPLSSVKHAGTPWELGLAETQQTLVLNGLRSRIRVQADGQMRTGRDVVIAAMLGADEIGFATAPLVVEGCIMMRKCHLNTCPVGVATQDPVLRAKFSGKPEYVVNYFFFVAEEARQLMAQLGIRTYDELIGRVDLLDKSKAVSHWKARGLDFSNIFHQPEVQHGQPIYHTMDQDHGLDKALDHKLIAQAKGALEKGERVSFISPVRNVNRTVGTMLSGEVAKRYGHAGLPDDTIHIQLQGTAGQSACAFLAHGITIDLVGEGNDYVGKGLSGGRIIVRPNTEFRGWAVNNIIIGNTVLYGAINGEAFFNGVAGERFAVRNSGATAIVEGTGDHGCEYMTGGTVVVLGATGRNFAAGMSGGIAYVYDPDGDFESRCNTAMVSLERVLTAKEQSAQSATYHVQHKDLGREADEAILKRLIERHFKHTGSTRARLLLDSWSDSRSKFVKVFPSEYKRALAEMAQDVAQEAAAAQPRQEEGYLPPAARLKNYAEFVIPLTNEQAKVQGARCMDCGIPFCNNGCPVNNIIPDWNDLVYRGNYREALDTLHSTNNFPEFTGRICPAPCEAACTLGISEDPVGIKSIEHKIIDEGWEHGWVLPLPAAHQTGKKVAVVGSGPAGLAAAQQLARAGHAVTVFEKSDRAGGLLRYGIPDFKMEKSHIDRRIKQMEAEGVVFRTSVLIGKDFPANVNNWAKETIFPEDLEKEFDAVVLAGGAEQPRDLPVPGRELKGVHFAMDFLPQQNKVNAGDKVKDQIKATGKHVVVIGGGDTGSDCVGTSNRQGAASVAQFELMPMPPEQENKPLVWPYWPTKLRTSSSHDEGCERDWAVATKRLEGKNGKVEKLVACRVEWKDGKMAEVPDSEFEMKADLVFLAMGFVAPVANILDAFGVEKDARGNAKATTDGEGCYKTSSAKVFAAGDRAILSGLNMDFPRGKVIAVMGGSGSGKTTVLRLIGGQLAPRKGQVKVQGQVVHKLNTAGLYLLRRKMGMLFQHGALFTDLTVYENVAFPLREHTDLPEELIRNLVLMKLHAVGLRNAAALKPGEISGGMARRVALARSIALDPELIMYDEPFAGLDPISMGVTANLIRNLNTALGSTTVLVSHDVKECFAIADYVYFLSQGKIVAHGTPADMMASTDPYVHQFVNAEADGPKLVVPARRAAARLRRRHWLCRPHPAGNPAPVARPAVPPARPADRAIALHRQLLDVAGPAGRAGFDARTGASDHGAAVCRPRRHVADGRDRPDEGGRAIVRHGNDGREPDPARAGAPLLGRRDCRAAAGLGVFRHAGWRGPVQGRVERFCQEHRVWRGHHFYCAVPGLPGPAHAGRRGARHHPHRRDLVADGLVAGLHVDGADVQQIVAAVKASGVVIGRVGEISFDDKTYQALVTLNMDEGYNFPKDSSAKILTAGLLGEQYVGIEAGGDEKNLVAGDKIARTQSAARRTGAGRRPDAGRLCRSQPARPVRELQPRHVQLQRQGRYLCVETGGHRVPRRHAIVRANGRGQFLRQLVRCLERRQQPAARQGRRRHVRHHPLCAELHPGHLGPVRRRHPGRPGKAQGRLRPDPGRVGPGVRSLPGAAAAGTVHRARHGCAAGRLRRENQVFPDGNPRKPKVKDDDYEGDGDGTKAANPQTAPATEAPAVPTPPAAAGDAAPEASPKETSATVSSESSTKELNSAAEAPDALVKRISEDVINTAKADKDIQSGNQQKIMALVENKILPYVDSNRMTALAAGRFWRQASPEQQKALSEQFRTLLVYTYSGALSQIKNETITFKPLRADASDSDVEVRSQVNMTRGDPVLLNYRVAKSGDSWKIYDINVMGAWLVETYKGTFTSEINKGGVDGLIKTLTEKNKSLAAKPLKANPAPPANARSRGAAGAAKPACHAEKPDQALRCLRPGLPGPGPGRSVRRTGRRARRPAPPSLTPAPPPRSPCAGRRVPHHRGGRVFRPAGPQRRRQNHPHFHHRGTDPARRGQGHHPRPRRHRRLPCSAPQAGRGAAGTGVRPVLHGARNAAPAVRLFRPGQQRCLDRRSDAQPRSDQQGRRQHARAVRRHEAPRAGGAGAGAQAARDRARRAHGRRRCGTAPDAVEVHLAPEPRRPHRGAHHPLPGRSAGHVQARGHAQKRQGGGARLDGGADPPHLGLAADRQHDGRRPARRPAPPGHASGSVRPWPQVQPAHQRVRGSGRHPGAPARIGRRDRRDAAAAGRPRRHLPANHGQGLRRELHVVPDSGPGDDERAAKRVCQFVVVADSIENHRQPGVRAAHAPVALGNLFGVRDCGHGARPGRGPRRVCRHRVVCPHDVCRAAVDHRVCAAGRRHPRYHGPDRRHLGREVRPAGRVPELFDHAADLFVRRVLLDPLAAVVLAHGVAPEPVLLHDRRLPLWLLRPVRHQPLDQPGHCLGLPRGALAGGDPAAAQRLSTDPRLHRRRARMHPSRSGRRRPALPGHHRLARVCRQAPDPAPPAGVRRAGRPHARRNPRALDENPHPRRIPRLSMDKLLIQGGNRLHGDITISGAKNAALPILCAGLLTSGDVELSNVPHLHDVATILKLLGQTGLKVMQDNDKVTLNGSAIDKLEAPYELVKTMRASILVLGPLLARFGQAKVSLPGGCAIGSRPVDQHIKGLQAMGAEITIEAGYIYAKCAKLKGARIVTDMITVTGTENLLMAATLAEGETVLENAACEPEVTDLANLLVAMGAKIDGIGTNRLTIQGVAALHGARHAVISDRIEAATFLCAVAATGGDISIRNTRVDIMDAALDKLREMGLQLTVGDTWIRARMNQRPTPVTFRTTEYPGFPTDMQAQFMAVNTIADGASRVTETIFENRFMHVQEMNRLGAAIETDGNTAFIKGVEQLVGAPVMATDLRASASLVIAAMAARGETLIDRIYHLDRGYDQMEVKLSAVGANIKRIKQPAADPRPVERPHFRRHPAAAGSGRHSRDRKSGNLAQADFGHQRPRRARADRARHRRADLCAARRGGLRRGRQGRAAGTRRRRPVPADRPQYRGVPHVGGRQKRFRLRDGRAPGRAPARGHQVRADRARALCQEGRARRPDQAVWLDGTGAAGRPVRRHRRRGQHRQHAARQRPGGSGSDHGHLVAPDREPGRIKAQAPAFATDPRSKSLDTLLAFEASTDEAIERAVAGILADVKARGDAAVLEYTNRFDRIPDGGAASMAAFDIGQAELQAALEAIPAAQRDALHVAAQRIRAFHERQKQELNGFTYTEPDGTILGQKVTPLDRVGIYVPGGKAAYPSSVLMNAIPAHVAGVAEIIMVVPTPDGVKNQMVLAAAAIAGVTRVITIGGAQAVAALAHGTETIDPVDKIVGPGNAYVAAAKRRVFGIVGIDMIAGPSEILVVCDGTTDPDWVAMDLFSQAEHDELAQAIMLCPDADYIAQVEASIAKLLPTMPRQDVIRTSLADRGALVKVRDMDEACAIANSIAAEHLEISADNPQQWADKIRHAGAMFLGRFSSESLGDYCCGLLRGCAGRPGAHPGWRHRPDTDRSAVQPGQGLRQCIRPADGRRLPALDRAVDRRRAAQAQAERQPVHLFDVALFARDLRAAETAHDDDERDYLGPPRAVDGRQRAQLLVGARHHRFFCPPQGLLFRPGRRAHSVRRRDQKSAFALDLHRRQVAGSRLQPQGSVERIAIAPRASRARRASHAKTAGNHRAHGQGIVPAGRRGAGPVHGQRHHGNCRAPVRPQLRGF</sequence>
<dbReference type="InterPro" id="IPR003399">
    <property type="entry name" value="Mce/MlaD"/>
</dbReference>
<dbReference type="InterPro" id="IPR017932">
    <property type="entry name" value="GATase_2_dom"/>
</dbReference>
<dbReference type="Gene3D" id="2.160.20.60">
    <property type="entry name" value="Glutamate synthase, alpha subunit, C-terminal domain"/>
    <property type="match status" value="1"/>
</dbReference>
<keyword evidence="25" id="KW-0573">Peptidoglycan synthesis</keyword>
<dbReference type="GO" id="GO:0016639">
    <property type="term" value="F:oxidoreductase activity, acting on the CH-NH2 group of donors, NAD or NADP as acceptor"/>
    <property type="evidence" value="ECO:0007669"/>
    <property type="project" value="InterPro"/>
</dbReference>
<dbReference type="InterPro" id="IPR013792">
    <property type="entry name" value="RNA3'P_cycl/enolpyr_Trfase_a/b"/>
</dbReference>
<dbReference type="InterPro" id="IPR003439">
    <property type="entry name" value="ABC_transporter-like_ATP-bd"/>
</dbReference>
<dbReference type="GO" id="GO:0006313">
    <property type="term" value="P:DNA transposition"/>
    <property type="evidence" value="ECO:0007669"/>
    <property type="project" value="InterPro"/>
</dbReference>
<dbReference type="GO" id="GO:0004355">
    <property type="term" value="F:glutamate synthase (NADPH) activity"/>
    <property type="evidence" value="ECO:0007669"/>
    <property type="project" value="UniProtKB-EC"/>
</dbReference>
<keyword evidence="27" id="KW-0408">Iron</keyword>
<feature type="modified residue" description="4-aspartylphosphate" evidence="36">
    <location>
        <position position="1338"/>
    </location>
</feature>
<dbReference type="InterPro" id="IPR011006">
    <property type="entry name" value="CheY-like_superfamily"/>
</dbReference>
<evidence type="ECO:0000256" key="11">
    <source>
        <dbReference type="ARBA" id="ARBA00010178"/>
    </source>
</evidence>
<dbReference type="GO" id="GO:0004803">
    <property type="term" value="F:transposase activity"/>
    <property type="evidence" value="ECO:0007669"/>
    <property type="project" value="InterPro"/>
</dbReference>
<dbReference type="GO" id="GO:0051538">
    <property type="term" value="F:3 iron, 4 sulfur cluster binding"/>
    <property type="evidence" value="ECO:0007669"/>
    <property type="project" value="UniProtKB-KW"/>
</dbReference>
<dbReference type="CDD" id="cd00075">
    <property type="entry name" value="HATPase"/>
    <property type="match status" value="1"/>
</dbReference>
<dbReference type="Pfam" id="PF00072">
    <property type="entry name" value="Response_reg"/>
    <property type="match status" value="1"/>
</dbReference>
<keyword evidence="29" id="KW-0238">DNA-binding</keyword>
<dbReference type="Pfam" id="PF00275">
    <property type="entry name" value="EPSP_synthase"/>
    <property type="match status" value="1"/>
</dbReference>
<proteinExistence type="inferred from homology"/>
<feature type="compositionally biased region" description="Low complexity" evidence="38">
    <location>
        <begin position="434"/>
        <end position="446"/>
    </location>
</feature>
<feature type="compositionally biased region" description="Basic residues" evidence="38">
    <location>
        <begin position="4719"/>
        <end position="4729"/>
    </location>
</feature>
<evidence type="ECO:0000256" key="29">
    <source>
        <dbReference type="ARBA" id="ARBA00023125"/>
    </source>
</evidence>
<dbReference type="PROSITE" id="PS50110">
    <property type="entry name" value="RESPONSE_REGULATORY"/>
    <property type="match status" value="1"/>
</dbReference>
<keyword evidence="22" id="KW-0067">ATP-binding</keyword>
<dbReference type="Pfam" id="PF14691">
    <property type="entry name" value="Fer4_20"/>
    <property type="match status" value="1"/>
</dbReference>
<evidence type="ECO:0000256" key="26">
    <source>
        <dbReference type="ARBA" id="ARBA00023002"/>
    </source>
</evidence>
<keyword evidence="31" id="KW-0003">3Fe-4S</keyword>
<evidence type="ECO:0000256" key="35">
    <source>
        <dbReference type="ARBA" id="ARBA00048867"/>
    </source>
</evidence>
<dbReference type="SUPFAM" id="SSF51395">
    <property type="entry name" value="FMN-linked oxidoreductases"/>
    <property type="match status" value="1"/>
</dbReference>
<keyword evidence="36" id="KW-0597">Phosphoprotein</keyword>
<dbReference type="SUPFAM" id="SSF55205">
    <property type="entry name" value="EPT/RTPC-like"/>
    <property type="match status" value="1"/>
</dbReference>
<feature type="compositionally biased region" description="Low complexity" evidence="38">
    <location>
        <begin position="4668"/>
        <end position="4694"/>
    </location>
</feature>
<feature type="domain" description="4Fe-4S ferredoxin-type" evidence="43">
    <location>
        <begin position="3320"/>
        <end position="3351"/>
    </location>
</feature>
<dbReference type="SUPFAM" id="SSF53720">
    <property type="entry name" value="ALDH-like"/>
    <property type="match status" value="1"/>
</dbReference>
<dbReference type="Gene3D" id="1.10.10.10">
    <property type="entry name" value="Winged helix-like DNA-binding domain superfamily/Winged helix DNA-binding domain"/>
    <property type="match status" value="1"/>
</dbReference>
<dbReference type="Gene3D" id="1.10.1060.10">
    <property type="entry name" value="Alpha-helical ferredoxin"/>
    <property type="match status" value="1"/>
</dbReference>
<dbReference type="CDD" id="cd03261">
    <property type="entry name" value="ABC_Org_Solvent_Resistant"/>
    <property type="match status" value="1"/>
</dbReference>
<dbReference type="GO" id="GO:0071555">
    <property type="term" value="P:cell wall organization"/>
    <property type="evidence" value="ECO:0007669"/>
    <property type="project" value="UniProtKB-KW"/>
</dbReference>
<feature type="region of interest" description="Disordered" evidence="38">
    <location>
        <begin position="5866"/>
        <end position="5911"/>
    </location>
</feature>
<dbReference type="InterPro" id="IPR036515">
    <property type="entry name" value="Transposase_17_sf"/>
</dbReference>
<dbReference type="Pfam" id="PF00815">
    <property type="entry name" value="Histidinol_dh"/>
    <property type="match status" value="1"/>
</dbReference>
<feature type="compositionally biased region" description="Basic residues" evidence="38">
    <location>
        <begin position="851"/>
        <end position="862"/>
    </location>
</feature>
<feature type="compositionally biased region" description="Basic residues" evidence="38">
    <location>
        <begin position="5785"/>
        <end position="5803"/>
    </location>
</feature>
<comment type="catalytic activity">
    <reaction evidence="35">
        <text>2 L-glutamate + NAD(+) = L-glutamine + 2-oxoglutarate + NADH + H(+)</text>
        <dbReference type="Rhea" id="RHEA:13753"/>
        <dbReference type="ChEBI" id="CHEBI:15378"/>
        <dbReference type="ChEBI" id="CHEBI:16810"/>
        <dbReference type="ChEBI" id="CHEBI:29985"/>
        <dbReference type="ChEBI" id="CHEBI:57540"/>
        <dbReference type="ChEBI" id="CHEBI:57945"/>
        <dbReference type="ChEBI" id="CHEBI:58359"/>
        <dbReference type="EC" id="1.4.1.14"/>
    </reaction>
</comment>
<keyword evidence="13" id="KW-0028">Amino-acid biosynthesis</keyword>
<dbReference type="PANTHER" id="PTHR43100">
    <property type="entry name" value="GLUTAMATE SYNTHASE [NADPH] SMALL CHAIN"/>
    <property type="match status" value="1"/>
</dbReference>
<dbReference type="InterPro" id="IPR036188">
    <property type="entry name" value="FAD/NAD-bd_sf"/>
</dbReference>
<reference evidence="44" key="1">
    <citation type="journal article" date="2019" name="Sci. Rep.">
        <title>Draft genome of Tanacetum cinerariifolium, the natural source of mosquito coil.</title>
        <authorList>
            <person name="Yamashiro T."/>
            <person name="Shiraishi A."/>
            <person name="Satake H."/>
            <person name="Nakayama K."/>
        </authorList>
    </citation>
    <scope>NUCLEOTIDE SEQUENCE</scope>
</reference>
<feature type="compositionally biased region" description="Basic and acidic residues" evidence="38">
    <location>
        <begin position="1"/>
        <end position="10"/>
    </location>
</feature>
<evidence type="ECO:0000256" key="16">
    <source>
        <dbReference type="ARBA" id="ARBA00022643"/>
    </source>
</evidence>
<dbReference type="Pfam" id="PF01645">
    <property type="entry name" value="Glu_synthase"/>
    <property type="match status" value="1"/>
</dbReference>
<feature type="compositionally biased region" description="Basic and acidic residues" evidence="38">
    <location>
        <begin position="894"/>
        <end position="908"/>
    </location>
</feature>
<dbReference type="FunFam" id="3.20.20.70:FF:000031">
    <property type="entry name" value="Glutamate synthase 1 [NADH]"/>
    <property type="match status" value="1"/>
</dbReference>
<dbReference type="PROSITE" id="PS00611">
    <property type="entry name" value="HISOL_DEHYDROGENASE"/>
    <property type="match status" value="1"/>
</dbReference>
<keyword evidence="19" id="KW-0547">Nucleotide-binding</keyword>
<dbReference type="InterPro" id="IPR005467">
    <property type="entry name" value="His_kinase_dom"/>
</dbReference>
<comment type="similarity">
    <text evidence="9">Belongs to the disease resistance NB-LRR family.</text>
</comment>
<evidence type="ECO:0000313" key="44">
    <source>
        <dbReference type="EMBL" id="GEU28314.1"/>
    </source>
</evidence>
<dbReference type="InterPro" id="IPR003593">
    <property type="entry name" value="AAA+_ATPase"/>
</dbReference>
<evidence type="ECO:0000256" key="17">
    <source>
        <dbReference type="ARBA" id="ARBA00022679"/>
    </source>
</evidence>
<keyword evidence="26" id="KW-0560">Oxidoreductase</keyword>
<dbReference type="InterPro" id="IPR016032">
    <property type="entry name" value="Sig_transdc_resp-reg_C-effctor"/>
</dbReference>
<dbReference type="SUPFAM" id="SSF69336">
    <property type="entry name" value="Alpha subunit of glutamate synthase, C-terminal domain"/>
    <property type="match status" value="1"/>
</dbReference>
<keyword evidence="12" id="KW-0963">Cytoplasm</keyword>
<dbReference type="EMBL" id="BKCJ010000004">
    <property type="protein sequence ID" value="GEU28314.1"/>
    <property type="molecule type" value="Genomic_DNA"/>
</dbReference>
<keyword evidence="14" id="KW-0132">Cell division</keyword>
<dbReference type="CDD" id="cd02808">
    <property type="entry name" value="GltS_FMN"/>
    <property type="match status" value="1"/>
</dbReference>
<dbReference type="SUPFAM" id="SSF55874">
    <property type="entry name" value="ATPase domain of HSP90 chaperone/DNA topoisomerase II/histidine kinase"/>
    <property type="match status" value="1"/>
</dbReference>
<dbReference type="InterPro" id="IPR008869">
    <property type="entry name" value="MlaC/ttg2D"/>
</dbReference>
<dbReference type="UniPathway" id="UPA00031">
    <property type="reaction ID" value="UER00014"/>
</dbReference>
<dbReference type="SUPFAM" id="SSF46548">
    <property type="entry name" value="alpha-helical ferredoxin"/>
    <property type="match status" value="1"/>
</dbReference>
<evidence type="ECO:0000256" key="9">
    <source>
        <dbReference type="ARBA" id="ARBA00008894"/>
    </source>
</evidence>
<evidence type="ECO:0000256" key="13">
    <source>
        <dbReference type="ARBA" id="ARBA00022605"/>
    </source>
</evidence>
<evidence type="ECO:0000256" key="30">
    <source>
        <dbReference type="ARBA" id="ARBA00023164"/>
    </source>
</evidence>
<feature type="compositionally biased region" description="Low complexity" evidence="38">
    <location>
        <begin position="866"/>
        <end position="876"/>
    </location>
</feature>
<evidence type="ECO:0000256" key="3">
    <source>
        <dbReference type="ARBA" id="ARBA00001947"/>
    </source>
</evidence>
<feature type="compositionally biased region" description="Low complexity" evidence="38">
    <location>
        <begin position="4440"/>
        <end position="4485"/>
    </location>
</feature>
<name>A0A699GEJ2_TANCI</name>
<dbReference type="InterPro" id="IPR017871">
    <property type="entry name" value="ABC_transporter-like_CS"/>
</dbReference>
<dbReference type="InterPro" id="IPR012131">
    <property type="entry name" value="Hstdl_DH"/>
</dbReference>
<dbReference type="PRINTS" id="PR00083">
    <property type="entry name" value="HOLDHDRGNASE"/>
</dbReference>
<dbReference type="GO" id="GO:0003677">
    <property type="term" value="F:DNA binding"/>
    <property type="evidence" value="ECO:0007669"/>
    <property type="project" value="UniProtKB-KW"/>
</dbReference>
<comment type="cofactor">
    <cofactor evidence="3">
        <name>Zn(2+)</name>
        <dbReference type="ChEBI" id="CHEBI:29105"/>
    </cofactor>
</comment>
<dbReference type="CDD" id="cd01555">
    <property type="entry name" value="UdpNAET"/>
    <property type="match status" value="1"/>
</dbReference>
<dbReference type="Pfam" id="PF02518">
    <property type="entry name" value="HATPase_c"/>
    <property type="match status" value="1"/>
</dbReference>
<feature type="compositionally biased region" description="Basic residues" evidence="38">
    <location>
        <begin position="5874"/>
        <end position="5890"/>
    </location>
</feature>
<dbReference type="FunFam" id="3.20.20.70:FF:000053">
    <property type="entry name" value="Glutamate synthase large subunit"/>
    <property type="match status" value="1"/>
</dbReference>
<evidence type="ECO:0000256" key="8">
    <source>
        <dbReference type="ARBA" id="ARBA00004944"/>
    </source>
</evidence>
<dbReference type="GO" id="GO:0008360">
    <property type="term" value="P:regulation of cell shape"/>
    <property type="evidence" value="ECO:0007669"/>
    <property type="project" value="UniProtKB-KW"/>
</dbReference>
<dbReference type="GO" id="GO:0006355">
    <property type="term" value="P:regulation of DNA-templated transcription"/>
    <property type="evidence" value="ECO:0007669"/>
    <property type="project" value="InterPro"/>
</dbReference>
<feature type="compositionally biased region" description="Basic and acidic residues" evidence="38">
    <location>
        <begin position="559"/>
        <end position="568"/>
    </location>
</feature>
<feature type="region of interest" description="Disordered" evidence="38">
    <location>
        <begin position="4032"/>
        <end position="4083"/>
    </location>
</feature>
<feature type="compositionally biased region" description="Basic residues" evidence="38">
    <location>
        <begin position="1064"/>
        <end position="1078"/>
    </location>
</feature>
<dbReference type="InterPro" id="IPR002932">
    <property type="entry name" value="Glu_synthdom"/>
</dbReference>
<feature type="domain" description="Response regulatory" evidence="40">
    <location>
        <begin position="1289"/>
        <end position="1403"/>
    </location>
</feature>
<dbReference type="GO" id="GO:0000160">
    <property type="term" value="P:phosphorelay signal transduction system"/>
    <property type="evidence" value="ECO:0007669"/>
    <property type="project" value="InterPro"/>
</dbReference>
<dbReference type="PROSITE" id="PS51278">
    <property type="entry name" value="GATASE_TYPE_2"/>
    <property type="match status" value="1"/>
</dbReference>
<dbReference type="Gene3D" id="3.60.20.10">
    <property type="entry name" value="Glutamine Phosphoribosylpyrophosphate, subunit 1, domain 1"/>
    <property type="match status" value="1"/>
</dbReference>
<keyword evidence="20" id="KW-0274">FAD</keyword>
<feature type="compositionally biased region" description="Basic residues" evidence="38">
    <location>
        <begin position="4785"/>
        <end position="4798"/>
    </location>
</feature>
<dbReference type="FunFam" id="2.160.20.60:FF:000001">
    <property type="entry name" value="Glutamate synthase, large subunit"/>
    <property type="match status" value="1"/>
</dbReference>
<dbReference type="UniPathway" id="UPA00045"/>
<dbReference type="InterPro" id="IPR027417">
    <property type="entry name" value="P-loop_NTPase"/>
</dbReference>
<dbReference type="FunFam" id="3.60.20.10:FF:000001">
    <property type="entry name" value="Glutamate synthase, large subunit"/>
    <property type="match status" value="1"/>
</dbReference>
<keyword evidence="21" id="KW-0862">Zinc</keyword>
<comment type="similarity">
    <text evidence="10">Belongs to the glutamate synthase family.</text>
</comment>
<feature type="compositionally biased region" description="Basic residues" evidence="38">
    <location>
        <begin position="1087"/>
        <end position="1096"/>
    </location>
</feature>
<keyword evidence="33" id="KW-0961">Cell wall biogenesis/degradation</keyword>
<evidence type="ECO:0000259" key="41">
    <source>
        <dbReference type="PROSITE" id="PS50893"/>
    </source>
</evidence>
<keyword evidence="32" id="KW-0131">Cell cycle</keyword>
<evidence type="ECO:0000256" key="2">
    <source>
        <dbReference type="ARBA" id="ARBA00001927"/>
    </source>
</evidence>
<dbReference type="Pfam" id="PF00310">
    <property type="entry name" value="GATase_2"/>
    <property type="match status" value="1"/>
</dbReference>
<feature type="domain" description="ABC transporter" evidence="41">
    <location>
        <begin position="3724"/>
        <end position="3961"/>
    </location>
</feature>
<dbReference type="NCBIfam" id="TIGR01317">
    <property type="entry name" value="GOGAT_sm_gam"/>
    <property type="match status" value="1"/>
</dbReference>
<dbReference type="InterPro" id="IPR006982">
    <property type="entry name" value="Glu_synth_centr_N"/>
</dbReference>
<comment type="cofactor">
    <cofactor evidence="4">
        <name>FAD</name>
        <dbReference type="ChEBI" id="CHEBI:57692"/>
    </cofactor>
</comment>
<dbReference type="InterPro" id="IPR002686">
    <property type="entry name" value="Transposase_17"/>
</dbReference>
<dbReference type="GO" id="GO:0097054">
    <property type="term" value="P:L-glutamate biosynthetic process"/>
    <property type="evidence" value="ECO:0007669"/>
    <property type="project" value="UniProtKB-UniPathway"/>
</dbReference>
<dbReference type="SMART" id="SM00862">
    <property type="entry name" value="Trans_reg_C"/>
    <property type="match status" value="1"/>
</dbReference>
<feature type="compositionally biased region" description="Basic and acidic residues" evidence="38">
    <location>
        <begin position="5899"/>
        <end position="5911"/>
    </location>
</feature>
<gene>
    <name evidence="44" type="ORF">Tci_000292</name>
</gene>
<dbReference type="InterPro" id="IPR023753">
    <property type="entry name" value="FAD/NAD-binding_dom"/>
</dbReference>
<dbReference type="Gene3D" id="3.10.450.50">
    <property type="match status" value="1"/>
</dbReference>
<dbReference type="Pfam" id="PF01493">
    <property type="entry name" value="GXGXG"/>
    <property type="match status" value="1"/>
</dbReference>
<feature type="compositionally biased region" description="Basic and acidic residues" evidence="38">
    <location>
        <begin position="4050"/>
        <end position="4077"/>
    </location>
</feature>
<feature type="compositionally biased region" description="Low complexity" evidence="38">
    <location>
        <begin position="11"/>
        <end position="20"/>
    </location>
</feature>
<evidence type="ECO:0000256" key="10">
    <source>
        <dbReference type="ARBA" id="ARBA00009716"/>
    </source>
</evidence>
<dbReference type="CDD" id="cd00982">
    <property type="entry name" value="gltB_C"/>
    <property type="match status" value="1"/>
</dbReference>
<dbReference type="Gene3D" id="3.20.20.70">
    <property type="entry name" value="Aldolase class I"/>
    <property type="match status" value="2"/>
</dbReference>
<dbReference type="Pfam" id="PF07992">
    <property type="entry name" value="Pyr_redox_2"/>
    <property type="match status" value="1"/>
</dbReference>
<evidence type="ECO:0000256" key="37">
    <source>
        <dbReference type="RuleBase" id="RU004175"/>
    </source>
</evidence>
<evidence type="ECO:0000256" key="32">
    <source>
        <dbReference type="ARBA" id="ARBA00023306"/>
    </source>
</evidence>
<keyword evidence="17" id="KW-0808">Transferase</keyword>
<evidence type="ECO:0000256" key="7">
    <source>
        <dbReference type="ARBA" id="ARBA00004940"/>
    </source>
</evidence>
<dbReference type="GO" id="GO:0004399">
    <property type="term" value="F:histidinol dehydrogenase activity"/>
    <property type="evidence" value="ECO:0007669"/>
    <property type="project" value="UniProtKB-ARBA"/>
</dbReference>
<dbReference type="PROSITE" id="PS51379">
    <property type="entry name" value="4FE4S_FER_2"/>
    <property type="match status" value="1"/>
</dbReference>
<keyword evidence="23" id="KW-0133">Cell shape</keyword>
<comment type="pathway">
    <text evidence="8">Amino-acid biosynthesis; L-glutamate biosynthesis via GLT pathway; L-glutamate from 2-oxoglutarate and L-glutamine (NAD(+) route): step 1/1.</text>
</comment>
<dbReference type="SMART" id="SM00448">
    <property type="entry name" value="REC"/>
    <property type="match status" value="1"/>
</dbReference>
<evidence type="ECO:0000259" key="39">
    <source>
        <dbReference type="PROSITE" id="PS50109"/>
    </source>
</evidence>
<dbReference type="NCBIfam" id="TIGR00069">
    <property type="entry name" value="hisD"/>
    <property type="match status" value="1"/>
</dbReference>
<dbReference type="InterPro" id="IPR051394">
    <property type="entry name" value="Glutamate_Synthase"/>
</dbReference>
<dbReference type="SUPFAM" id="SSF51971">
    <property type="entry name" value="Nucleotide-binding domain"/>
    <property type="match status" value="1"/>
</dbReference>
<feature type="compositionally biased region" description="Basic and acidic residues" evidence="38">
    <location>
        <begin position="4899"/>
        <end position="4908"/>
    </location>
</feature>
<evidence type="ECO:0000256" key="5">
    <source>
        <dbReference type="ARBA" id="ARBA00004802"/>
    </source>
</evidence>
<dbReference type="InterPro" id="IPR003594">
    <property type="entry name" value="HATPase_dom"/>
</dbReference>
<dbReference type="Gene3D" id="3.50.50.60">
    <property type="entry name" value="FAD/NAD(P)-binding domain"/>
    <property type="match status" value="1"/>
</dbReference>
<evidence type="ECO:0000256" key="20">
    <source>
        <dbReference type="ARBA" id="ARBA00022827"/>
    </source>
</evidence>
<dbReference type="InterPro" id="IPR001789">
    <property type="entry name" value="Sig_transdc_resp-reg_receiver"/>
</dbReference>
<dbReference type="GO" id="GO:0000105">
    <property type="term" value="P:L-histidine biosynthetic process"/>
    <property type="evidence" value="ECO:0007669"/>
    <property type="project" value="UniProtKB-UniPathway"/>
</dbReference>
<dbReference type="GO" id="GO:0016887">
    <property type="term" value="F:ATP hydrolysis activity"/>
    <property type="evidence" value="ECO:0007669"/>
    <property type="project" value="InterPro"/>
</dbReference>
<feature type="compositionally biased region" description="Pro residues" evidence="38">
    <location>
        <begin position="4730"/>
        <end position="4743"/>
    </location>
</feature>
<dbReference type="PROSITE" id="PS50893">
    <property type="entry name" value="ABC_TRANSPORTER_2"/>
    <property type="match status" value="1"/>
</dbReference>
<comment type="cofactor">
    <cofactor evidence="2">
        <name>[3Fe-4S] cluster</name>
        <dbReference type="ChEBI" id="CHEBI:21137"/>
    </cofactor>
</comment>
<evidence type="ECO:0000256" key="22">
    <source>
        <dbReference type="ARBA" id="ARBA00022840"/>
    </source>
</evidence>
<feature type="compositionally biased region" description="Basic residues" evidence="38">
    <location>
        <begin position="4765"/>
        <end position="4776"/>
    </location>
</feature>
<dbReference type="GO" id="GO:0051301">
    <property type="term" value="P:cell division"/>
    <property type="evidence" value="ECO:0007669"/>
    <property type="project" value="UniProtKB-KW"/>
</dbReference>
<dbReference type="Gene3D" id="3.65.10.10">
    <property type="entry name" value="Enolpyruvate transferase domain"/>
    <property type="match status" value="2"/>
</dbReference>
<evidence type="ECO:0000256" key="4">
    <source>
        <dbReference type="ARBA" id="ARBA00001974"/>
    </source>
</evidence>
<feature type="compositionally biased region" description="Basic residues" evidence="38">
    <location>
        <begin position="5277"/>
        <end position="5287"/>
    </location>
</feature>
<evidence type="ECO:0000256" key="34">
    <source>
        <dbReference type="ARBA" id="ARBA00048151"/>
    </source>
</evidence>
<evidence type="ECO:0000256" key="14">
    <source>
        <dbReference type="ARBA" id="ARBA00022618"/>
    </source>
</evidence>
<feature type="compositionally biased region" description="Gly residues" evidence="38">
    <location>
        <begin position="1012"/>
        <end position="1022"/>
    </location>
</feature>
<accession>A0A699GEJ2</accession>
<dbReference type="FunFam" id="3.65.10.10:FF:000001">
    <property type="entry name" value="UDP-N-acetylglucosamine 1-carboxyvinyltransferase"/>
    <property type="match status" value="1"/>
</dbReference>
<evidence type="ECO:0000259" key="40">
    <source>
        <dbReference type="PROSITE" id="PS50110"/>
    </source>
</evidence>
<dbReference type="InterPro" id="IPR036388">
    <property type="entry name" value="WH-like_DNA-bd_sf"/>
</dbReference>
<feature type="compositionally biased region" description="Basic residues" evidence="38">
    <location>
        <begin position="4882"/>
        <end position="4892"/>
    </location>
</feature>
<feature type="compositionally biased region" description="Low complexity" evidence="38">
    <location>
        <begin position="713"/>
        <end position="726"/>
    </location>
</feature>
<comment type="pathway">
    <text evidence="7">Amino-acid biosynthesis; L-histidine biosynthesis; L-histidine from 5-phospho-alpha-D-ribose 1-diphosphate: step 9/9.</text>
</comment>
<feature type="compositionally biased region" description="Basic and acidic residues" evidence="38">
    <location>
        <begin position="803"/>
        <end position="829"/>
    </location>
</feature>
<dbReference type="Gene3D" id="3.40.50.300">
    <property type="entry name" value="P-loop containing nucleotide triphosphate hydrolases"/>
    <property type="match status" value="1"/>
</dbReference>
<dbReference type="PANTHER" id="PTHR43100:SF1">
    <property type="entry name" value="GLUTAMATE SYNTHASE [NADPH] SMALL CHAIN"/>
    <property type="match status" value="1"/>
</dbReference>
<dbReference type="InterPro" id="IPR006005">
    <property type="entry name" value="Glut_synth_ssu1"/>
</dbReference>
<evidence type="ECO:0000256" key="33">
    <source>
        <dbReference type="ARBA" id="ARBA00023316"/>
    </source>
</evidence>
<dbReference type="CDD" id="cd00713">
    <property type="entry name" value="GltS"/>
    <property type="match status" value="1"/>
</dbReference>
<dbReference type="Gene3D" id="1.10.10.640">
    <property type="entry name" value="phospholipid-binding protein"/>
    <property type="match status" value="1"/>
</dbReference>
<dbReference type="InterPro" id="IPR036485">
    <property type="entry name" value="Glu_synth_asu_C_sf"/>
</dbReference>
<dbReference type="GO" id="GO:0005524">
    <property type="term" value="F:ATP binding"/>
    <property type="evidence" value="ECO:0007669"/>
    <property type="project" value="UniProtKB-KW"/>
</dbReference>
<evidence type="ECO:0000256" key="28">
    <source>
        <dbReference type="ARBA" id="ARBA00023014"/>
    </source>
</evidence>
<dbReference type="InterPro" id="IPR016161">
    <property type="entry name" value="Ald_DH/histidinol_DH"/>
</dbReference>
<dbReference type="GO" id="GO:0046872">
    <property type="term" value="F:metal ion binding"/>
    <property type="evidence" value="ECO:0007669"/>
    <property type="project" value="UniProtKB-KW"/>
</dbReference>
<feature type="domain" description="Glutamine amidotransferase type-2" evidence="42">
    <location>
        <begin position="1731"/>
        <end position="2131"/>
    </location>
</feature>
<feature type="region of interest" description="Disordered" evidence="38">
    <location>
        <begin position="4350"/>
        <end position="4491"/>
    </location>
</feature>
<dbReference type="Pfam" id="PF00005">
    <property type="entry name" value="ABC_tran"/>
    <property type="match status" value="1"/>
</dbReference>
<comment type="cofactor">
    <cofactor evidence="1">
        <name>FMN</name>
        <dbReference type="ChEBI" id="CHEBI:58210"/>
    </cofactor>
</comment>
<feature type="region of interest" description="Disordered" evidence="38">
    <location>
        <begin position="6455"/>
        <end position="6509"/>
    </location>
</feature>
<dbReference type="InterPro" id="IPR005750">
    <property type="entry name" value="UDP_GlcNAc_COvinyl_MurA"/>
</dbReference>
<dbReference type="SUPFAM" id="SSF52172">
    <property type="entry name" value="CheY-like"/>
    <property type="match status" value="1"/>
</dbReference>
<dbReference type="InterPro" id="IPR036968">
    <property type="entry name" value="Enolpyruvate_Tfrase_sf"/>
</dbReference>
<dbReference type="FunFam" id="3.40.50.1980:FF:000001">
    <property type="entry name" value="Histidinol dehydrogenase"/>
    <property type="match status" value="1"/>
</dbReference>
<evidence type="ECO:0000256" key="36">
    <source>
        <dbReference type="PROSITE-ProRule" id="PRU00169"/>
    </source>
</evidence>
<dbReference type="GO" id="GO:0016040">
    <property type="term" value="F:glutamate synthase (NADH) activity"/>
    <property type="evidence" value="ECO:0007669"/>
    <property type="project" value="UniProtKB-EC"/>
</dbReference>
<feature type="region of interest" description="Disordered" evidence="38">
    <location>
        <begin position="997"/>
        <end position="1144"/>
    </location>
</feature>
<feature type="domain" description="Histidine kinase" evidence="39">
    <location>
        <begin position="1175"/>
        <end position="1285"/>
    </location>
</feature>
<evidence type="ECO:0000256" key="31">
    <source>
        <dbReference type="ARBA" id="ARBA00023291"/>
    </source>
</evidence>
<dbReference type="SUPFAM" id="SSF56235">
    <property type="entry name" value="N-terminal nucleophile aminohydrolases (Ntn hydrolases)"/>
    <property type="match status" value="1"/>
</dbReference>
<comment type="catalytic activity">
    <reaction evidence="34">
        <text>2 L-glutamate + NADP(+) = L-glutamine + 2-oxoglutarate + NADPH + H(+)</text>
        <dbReference type="Rhea" id="RHEA:15501"/>
        <dbReference type="ChEBI" id="CHEBI:15378"/>
        <dbReference type="ChEBI" id="CHEBI:16810"/>
        <dbReference type="ChEBI" id="CHEBI:29985"/>
        <dbReference type="ChEBI" id="CHEBI:57783"/>
        <dbReference type="ChEBI" id="CHEBI:58349"/>
        <dbReference type="ChEBI" id="CHEBI:58359"/>
        <dbReference type="EC" id="1.4.1.13"/>
    </reaction>
</comment>
<feature type="compositionally biased region" description="Low complexity" evidence="38">
    <location>
        <begin position="656"/>
        <end position="686"/>
    </location>
</feature>
<evidence type="ECO:0000256" key="24">
    <source>
        <dbReference type="ARBA" id="ARBA00022962"/>
    </source>
</evidence>
<feature type="region of interest" description="Disordered" evidence="38">
    <location>
        <begin position="378"/>
        <end position="398"/>
    </location>
</feature>
<dbReference type="FunFam" id="3.40.50.1980:FF:000026">
    <property type="entry name" value="Histidinol dehydrogenase"/>
    <property type="match status" value="1"/>
</dbReference>
<dbReference type="HAMAP" id="MF_00111">
    <property type="entry name" value="MurA"/>
    <property type="match status" value="1"/>
</dbReference>
<dbReference type="Gene3D" id="3.40.50.1980">
    <property type="entry name" value="Nitrogenase molybdenum iron protein domain"/>
    <property type="match status" value="2"/>
</dbReference>
<dbReference type="InterPro" id="IPR009051">
    <property type="entry name" value="Helical_ferredxn"/>
</dbReference>
<evidence type="ECO:0000256" key="19">
    <source>
        <dbReference type="ARBA" id="ARBA00022741"/>
    </source>
</evidence>
<comment type="caution">
    <text evidence="44">The sequence shown here is derived from an EMBL/GenBank/DDBJ whole genome shotgun (WGS) entry which is preliminary data.</text>
</comment>
<dbReference type="SMART" id="SM00382">
    <property type="entry name" value="AAA"/>
    <property type="match status" value="1"/>
</dbReference>
<dbReference type="GO" id="GO:0008760">
    <property type="term" value="F:UDP-N-acetylglucosamine 1-carboxyvinyltransferase activity"/>
    <property type="evidence" value="ECO:0007669"/>
    <property type="project" value="InterPro"/>
</dbReference>
<dbReference type="Pfam" id="PF05494">
    <property type="entry name" value="MlaC"/>
    <property type="match status" value="1"/>
</dbReference>
<feature type="region of interest" description="Disordered" evidence="38">
    <location>
        <begin position="1"/>
        <end position="28"/>
    </location>
</feature>
<comment type="pathway">
    <text evidence="5">Energy metabolism; nitrogen metabolism.</text>
</comment>
<feature type="compositionally biased region" description="Basic and acidic residues" evidence="38">
    <location>
        <begin position="640"/>
        <end position="654"/>
    </location>
</feature>
<dbReference type="UniPathway" id="UPA00634">
    <property type="reaction ID" value="UER00690"/>
</dbReference>
<feature type="compositionally biased region" description="Basic residues" evidence="38">
    <location>
        <begin position="5234"/>
        <end position="5261"/>
    </location>
</feature>
<feature type="region of interest" description="Disordered" evidence="38">
    <location>
        <begin position="5218"/>
        <end position="5299"/>
    </location>
</feature>
<dbReference type="SUPFAM" id="SSF52540">
    <property type="entry name" value="P-loop containing nucleoside triphosphate hydrolases"/>
    <property type="match status" value="1"/>
</dbReference>
<dbReference type="Pfam" id="PF04898">
    <property type="entry name" value="Glu_syn_central"/>
    <property type="match status" value="1"/>
</dbReference>
<dbReference type="InterPro" id="IPR029055">
    <property type="entry name" value="Ntn_hydrolases_N"/>
</dbReference>
<feature type="region of interest" description="Disordered" evidence="38">
    <location>
        <begin position="420"/>
        <end position="492"/>
    </location>
</feature>
<feature type="region of interest" description="Disordered" evidence="38">
    <location>
        <begin position="4668"/>
        <end position="5045"/>
    </location>
</feature>
<keyword evidence="24" id="KW-0315">Glutamine amidotransferase</keyword>
<dbReference type="InterPro" id="IPR028261">
    <property type="entry name" value="DPD_II"/>
</dbReference>
<dbReference type="InterPro" id="IPR001867">
    <property type="entry name" value="OmpR/PhoB-type_DNA-bd"/>
</dbReference>
<dbReference type="InterPro" id="IPR013785">
    <property type="entry name" value="Aldolase_TIM"/>
</dbReference>
<organism evidence="44">
    <name type="scientific">Tanacetum cinerariifolium</name>
    <name type="common">Dalmatian daisy</name>
    <name type="synonym">Chrysanthemum cinerariifolium</name>
    <dbReference type="NCBI Taxonomy" id="118510"/>
    <lineage>
        <taxon>Eukaryota</taxon>
        <taxon>Viridiplantae</taxon>
        <taxon>Streptophyta</taxon>
        <taxon>Embryophyta</taxon>
        <taxon>Tracheophyta</taxon>
        <taxon>Spermatophyta</taxon>
        <taxon>Magnoliopsida</taxon>
        <taxon>eudicotyledons</taxon>
        <taxon>Gunneridae</taxon>
        <taxon>Pentapetalae</taxon>
        <taxon>asterids</taxon>
        <taxon>campanulids</taxon>
        <taxon>Asterales</taxon>
        <taxon>Asteraceae</taxon>
        <taxon>Asteroideae</taxon>
        <taxon>Anthemideae</taxon>
        <taxon>Anthemidinae</taxon>
        <taxon>Tanacetum</taxon>
    </lineage>
</organism>